<keyword evidence="1" id="KW-0802">TPR repeat</keyword>
<evidence type="ECO:0000256" key="1">
    <source>
        <dbReference type="PROSITE-ProRule" id="PRU00339"/>
    </source>
</evidence>
<dbReference type="EMBL" id="CP002779">
    <property type="protein sequence ID" value="AEH24769.1"/>
    <property type="molecule type" value="Genomic_DNA"/>
</dbReference>
<dbReference type="AlphaFoldDB" id="F8AET7"/>
<dbReference type="GeneID" id="10837662"/>
<dbReference type="InterPro" id="IPR019734">
    <property type="entry name" value="TPR_rpt"/>
</dbReference>
<dbReference type="STRING" id="529709.PYCH_10880"/>
<proteinExistence type="predicted"/>
<reference evidence="2 3" key="1">
    <citation type="journal article" date="2011" name="J. Bacteriol.">
        <title>Complete genome sequence of the obligate piezophilic hyperthermophilic archaeon Pyrococcus yayanosii CH1.</title>
        <authorList>
            <person name="Jun X."/>
            <person name="Lupeng L."/>
            <person name="Minjuan X."/>
            <person name="Oger P."/>
            <person name="Fengping W."/>
            <person name="Jebbar M."/>
            <person name="Xiang X."/>
        </authorList>
    </citation>
    <scope>NUCLEOTIDE SEQUENCE [LARGE SCALE GENOMIC DNA]</scope>
    <source>
        <strain evidence="3">CH1 / JCM 16557</strain>
    </source>
</reference>
<evidence type="ECO:0000313" key="2">
    <source>
        <dbReference type="EMBL" id="AEH24769.1"/>
    </source>
</evidence>
<dbReference type="eggNOG" id="arCOG03827">
    <property type="taxonomic scope" value="Archaea"/>
</dbReference>
<gene>
    <name evidence="2" type="ordered locus">PYCH_10880</name>
</gene>
<dbReference type="RefSeq" id="WP_013905825.1">
    <property type="nucleotide sequence ID" value="NC_015680.1"/>
</dbReference>
<dbReference type="Proteomes" id="UP000008386">
    <property type="component" value="Chromosome"/>
</dbReference>
<keyword evidence="3" id="KW-1185">Reference proteome</keyword>
<accession>F8AET7</accession>
<sequence length="350" mass="38995">MTIEDIVVLAKKGMVEEALKRVEALGDPFDKVLAVVGIAKVVGDLAFLQDAAYLLKKVKKKGEKAIAYSEVALAHSLLGDMEKATELFNEALRIVEGLEPKGAGPVAGIIASRLALAGFIDAALETFEFAFDTIMNLEVDFSKKIDMILQLADLMEETGDDLTSEEALPIYLRAHDIFEKLRVNQRAGTLEKKIELARVLKRGGWPDIRHPVYEGKYQQALHLIQLVLTGENKAIAILEMALWAKRSMAPERYGLLGRALDELSKTEVSQEGAYEATLLLTELRKINLALKFALSLEDTEKRDIAIKGIIEALIEDEEYEDAKKLVSYISDERLREEVIEKIMLAEGQRL</sequence>
<name>F8AET7_PYRYC</name>
<protein>
    <submittedName>
        <fullName evidence="2">Uncharacterized protein</fullName>
    </submittedName>
</protein>
<feature type="repeat" description="TPR" evidence="1">
    <location>
        <begin position="65"/>
        <end position="98"/>
    </location>
</feature>
<dbReference type="KEGG" id="pya:PYCH_10880"/>
<dbReference type="HOGENOM" id="CLU_065737_0_0_2"/>
<evidence type="ECO:0000313" key="3">
    <source>
        <dbReference type="Proteomes" id="UP000008386"/>
    </source>
</evidence>
<dbReference type="PROSITE" id="PS50005">
    <property type="entry name" value="TPR"/>
    <property type="match status" value="1"/>
</dbReference>
<dbReference type="Gene3D" id="1.25.40.10">
    <property type="entry name" value="Tetratricopeptide repeat domain"/>
    <property type="match status" value="1"/>
</dbReference>
<dbReference type="OrthoDB" id="86142at2157"/>
<organism evidence="2 3">
    <name type="scientific">Pyrococcus yayanosii (strain CH1 / JCM 16557)</name>
    <dbReference type="NCBI Taxonomy" id="529709"/>
    <lineage>
        <taxon>Archaea</taxon>
        <taxon>Methanobacteriati</taxon>
        <taxon>Methanobacteriota</taxon>
        <taxon>Thermococci</taxon>
        <taxon>Thermococcales</taxon>
        <taxon>Thermococcaceae</taxon>
        <taxon>Pyrococcus</taxon>
    </lineage>
</organism>
<dbReference type="SUPFAM" id="SSF48452">
    <property type="entry name" value="TPR-like"/>
    <property type="match status" value="1"/>
</dbReference>
<dbReference type="InterPro" id="IPR011990">
    <property type="entry name" value="TPR-like_helical_dom_sf"/>
</dbReference>